<organism evidence="4 5">
    <name type="scientific">Mycena venus</name>
    <dbReference type="NCBI Taxonomy" id="2733690"/>
    <lineage>
        <taxon>Eukaryota</taxon>
        <taxon>Fungi</taxon>
        <taxon>Dikarya</taxon>
        <taxon>Basidiomycota</taxon>
        <taxon>Agaricomycotina</taxon>
        <taxon>Agaricomycetes</taxon>
        <taxon>Agaricomycetidae</taxon>
        <taxon>Agaricales</taxon>
        <taxon>Marasmiineae</taxon>
        <taxon>Mycenaceae</taxon>
        <taxon>Mycena</taxon>
    </lineage>
</organism>
<gene>
    <name evidence="4" type="ORF">MVEN_00635200</name>
</gene>
<feature type="region of interest" description="Disordered" evidence="2">
    <location>
        <begin position="150"/>
        <end position="260"/>
    </location>
</feature>
<proteinExistence type="predicted"/>
<feature type="compositionally biased region" description="Polar residues" evidence="2">
    <location>
        <begin position="225"/>
        <end position="234"/>
    </location>
</feature>
<reference evidence="4" key="1">
    <citation type="submission" date="2020-05" db="EMBL/GenBank/DDBJ databases">
        <title>Mycena genomes resolve the evolution of fungal bioluminescence.</title>
        <authorList>
            <person name="Tsai I.J."/>
        </authorList>
    </citation>
    <scope>NUCLEOTIDE SEQUENCE</scope>
    <source>
        <strain evidence="4">CCC161011</strain>
    </source>
</reference>
<feature type="coiled-coil region" evidence="1">
    <location>
        <begin position="1"/>
        <end position="28"/>
    </location>
</feature>
<evidence type="ECO:0000256" key="1">
    <source>
        <dbReference type="SAM" id="Coils"/>
    </source>
</evidence>
<keyword evidence="5" id="KW-1185">Reference proteome</keyword>
<feature type="compositionally biased region" description="Polar residues" evidence="2">
    <location>
        <begin position="150"/>
        <end position="160"/>
    </location>
</feature>
<feature type="compositionally biased region" description="Polar residues" evidence="2">
    <location>
        <begin position="175"/>
        <end position="195"/>
    </location>
</feature>
<evidence type="ECO:0000259" key="3">
    <source>
        <dbReference type="Pfam" id="PF20149"/>
    </source>
</evidence>
<dbReference type="Proteomes" id="UP000620124">
    <property type="component" value="Unassembled WGS sequence"/>
</dbReference>
<evidence type="ECO:0000313" key="5">
    <source>
        <dbReference type="Proteomes" id="UP000620124"/>
    </source>
</evidence>
<dbReference type="OrthoDB" id="3049795at2759"/>
<comment type="caution">
    <text evidence="4">The sequence shown here is derived from an EMBL/GenBank/DDBJ whole genome shotgun (WGS) entry which is preliminary data.</text>
</comment>
<evidence type="ECO:0000256" key="2">
    <source>
        <dbReference type="SAM" id="MobiDB-lite"/>
    </source>
</evidence>
<accession>A0A8H6YQT4</accession>
<dbReference type="EMBL" id="JACAZI010000004">
    <property type="protein sequence ID" value="KAF7362854.1"/>
    <property type="molecule type" value="Genomic_DNA"/>
</dbReference>
<protein>
    <recommendedName>
        <fullName evidence="3">DUF6532 domain-containing protein</fullName>
    </recommendedName>
</protein>
<dbReference type="Pfam" id="PF20149">
    <property type="entry name" value="DUF6532"/>
    <property type="match status" value="1"/>
</dbReference>
<name>A0A8H6YQT4_9AGAR</name>
<sequence length="566" mass="62997">MEGLSARMEEVAAKVEALTARIDALSSSLPGTALPPSQTTAEAPTLPRLFSFLYKLFTPFLANNAMENVPPVTIGSSNVRPATMQLNGAAHSLDPEEQDEMLADVDADLPEDGAPMQRDDAGEELSSVALPQPLPTVDNQLTTLQNLHTFPQTTANMSSTDVERAPPRLTRRTNRSGYSDLSSPGDSSLIPQSDRTPARRPPLIRRTDIFGPGFHDDRQRPRQSPAVQIQSAKANTVHHLSDGEGTEPAPPKKKSRKEPVARSIVNIDPQHIPVIEKAYEYIYMKVLTDENRTWLQDRSEIVVFFQEAVDWAIDRLGLNPDEFAPVTHMEQDLFREQIYSPQKDFKLLARSIVAGPDGFGFISCSSKATKEDQERVATINRDLVAMLTDKSAFVFENPCDRTVKWTMYKHHSIGVLIRKALFANLLSVGMQYPEFFDDTFPDVNDETQPKHKPTLSLVTIAVAVTALRGGIMEWSSGHCLAEDFSRKLYKPHFDAELKTLRDWHKFTSNPTVIPGDGPMHMAPATFLTRKLQENIFAEARYEILKDVVAPVPPAEVMSAVDFALNQ</sequence>
<dbReference type="InterPro" id="IPR045341">
    <property type="entry name" value="DUF6532"/>
</dbReference>
<dbReference type="AlphaFoldDB" id="A0A8H6YQT4"/>
<feature type="domain" description="DUF6532" evidence="3">
    <location>
        <begin position="342"/>
        <end position="503"/>
    </location>
</feature>
<evidence type="ECO:0000313" key="4">
    <source>
        <dbReference type="EMBL" id="KAF7362854.1"/>
    </source>
</evidence>
<keyword evidence="1" id="KW-0175">Coiled coil</keyword>